<dbReference type="HAMAP" id="MF_00276">
    <property type="entry name" value="KdpC"/>
    <property type="match status" value="1"/>
</dbReference>
<evidence type="ECO:0000256" key="9">
    <source>
        <dbReference type="ARBA" id="ARBA00023065"/>
    </source>
</evidence>
<sequence length="191" mass="19760">MKQLRPVITVFGLLAVVTGLAYPLAMTGVSQALFPDKANGSLIVKGGRIVGSELIGQNFSGPNYFWGRPSATAPMPNNGANSGGSNLGPTNPAAVEAVKARIAALKAAGPVPDGPVPADLVQASASGLDPEITPAAALYQVPRIAKVRNIPIERVKHIVDANTMGHQFGVMGQPRVNVLKLNLALDQLKAD</sequence>
<gene>
    <name evidence="11 12" type="primary">kdpC</name>
    <name evidence="12" type="ORF">GCM10011289_07760</name>
</gene>
<dbReference type="RefSeq" id="WP_189531420.1">
    <property type="nucleotide sequence ID" value="NZ_BMYX01000003.1"/>
</dbReference>
<dbReference type="PANTHER" id="PTHR30042">
    <property type="entry name" value="POTASSIUM-TRANSPORTING ATPASE C CHAIN"/>
    <property type="match status" value="1"/>
</dbReference>
<evidence type="ECO:0000256" key="1">
    <source>
        <dbReference type="ARBA" id="ARBA00022448"/>
    </source>
</evidence>
<evidence type="ECO:0000256" key="7">
    <source>
        <dbReference type="ARBA" id="ARBA00022958"/>
    </source>
</evidence>
<keyword evidence="6 11" id="KW-0067">ATP-binding</keyword>
<evidence type="ECO:0000256" key="4">
    <source>
        <dbReference type="ARBA" id="ARBA00022692"/>
    </source>
</evidence>
<evidence type="ECO:0000313" key="12">
    <source>
        <dbReference type="EMBL" id="GGY07707.1"/>
    </source>
</evidence>
<evidence type="ECO:0000256" key="6">
    <source>
        <dbReference type="ARBA" id="ARBA00022840"/>
    </source>
</evidence>
<dbReference type="Proteomes" id="UP000645257">
    <property type="component" value="Unassembled WGS sequence"/>
</dbReference>
<evidence type="ECO:0000256" key="11">
    <source>
        <dbReference type="HAMAP-Rule" id="MF_00276"/>
    </source>
</evidence>
<keyword evidence="2 11" id="KW-1003">Cell membrane</keyword>
<evidence type="ECO:0000256" key="2">
    <source>
        <dbReference type="ARBA" id="ARBA00022475"/>
    </source>
</evidence>
<dbReference type="PANTHER" id="PTHR30042:SF2">
    <property type="entry name" value="POTASSIUM-TRANSPORTING ATPASE KDPC SUBUNIT"/>
    <property type="match status" value="1"/>
</dbReference>
<proteinExistence type="inferred from homology"/>
<keyword evidence="5 11" id="KW-0547">Nucleotide-binding</keyword>
<dbReference type="NCBIfam" id="TIGR00681">
    <property type="entry name" value="kdpC"/>
    <property type="match status" value="1"/>
</dbReference>
<keyword evidence="7 11" id="KW-0630">Potassium</keyword>
<evidence type="ECO:0000256" key="3">
    <source>
        <dbReference type="ARBA" id="ARBA00022538"/>
    </source>
</evidence>
<keyword evidence="4 11" id="KW-0812">Transmembrane</keyword>
<comment type="similarity">
    <text evidence="11">Belongs to the KdpC family.</text>
</comment>
<evidence type="ECO:0000313" key="13">
    <source>
        <dbReference type="Proteomes" id="UP000645257"/>
    </source>
</evidence>
<keyword evidence="13" id="KW-1185">Reference proteome</keyword>
<accession>A0A918NZF7</accession>
<name>A0A918NZF7_9NEIS</name>
<dbReference type="AlphaFoldDB" id="A0A918NZF7"/>
<comment type="subcellular location">
    <subcellularLocation>
        <location evidence="11">Cell membrane</location>
        <topology evidence="11">Single-pass membrane protein</topology>
    </subcellularLocation>
</comment>
<evidence type="ECO:0000256" key="10">
    <source>
        <dbReference type="ARBA" id="ARBA00023136"/>
    </source>
</evidence>
<dbReference type="PIRSF" id="PIRSF001296">
    <property type="entry name" value="K_ATPase_KdpC"/>
    <property type="match status" value="1"/>
</dbReference>
<organism evidence="12 13">
    <name type="scientific">Paludibacterium paludis</name>
    <dbReference type="NCBI Taxonomy" id="1225769"/>
    <lineage>
        <taxon>Bacteria</taxon>
        <taxon>Pseudomonadati</taxon>
        <taxon>Pseudomonadota</taxon>
        <taxon>Betaproteobacteria</taxon>
        <taxon>Neisseriales</taxon>
        <taxon>Chromobacteriaceae</taxon>
        <taxon>Paludibacterium</taxon>
    </lineage>
</organism>
<keyword evidence="10 11" id="KW-0472">Membrane</keyword>
<dbReference type="GO" id="GO:0005886">
    <property type="term" value="C:plasma membrane"/>
    <property type="evidence" value="ECO:0007669"/>
    <property type="project" value="UniProtKB-SubCell"/>
</dbReference>
<evidence type="ECO:0000256" key="8">
    <source>
        <dbReference type="ARBA" id="ARBA00022989"/>
    </source>
</evidence>
<evidence type="ECO:0000256" key="5">
    <source>
        <dbReference type="ARBA" id="ARBA00022741"/>
    </source>
</evidence>
<protein>
    <recommendedName>
        <fullName evidence="11">Potassium-transporting ATPase KdpC subunit</fullName>
    </recommendedName>
    <alternativeName>
        <fullName evidence="11">ATP phosphohydrolase [potassium-transporting] C chain</fullName>
    </alternativeName>
    <alternativeName>
        <fullName evidence="11">Potassium-binding and translocating subunit C</fullName>
    </alternativeName>
    <alternativeName>
        <fullName evidence="11">Potassium-translocating ATPase C chain</fullName>
    </alternativeName>
</protein>
<comment type="function">
    <text evidence="11">Part of the high-affinity ATP-driven potassium transport (or Kdp) system, which catalyzes the hydrolysis of ATP coupled with the electrogenic transport of potassium into the cytoplasm. This subunit acts as a catalytic chaperone that increases the ATP-binding affinity of the ATP-hydrolyzing subunit KdpB by the formation of a transient KdpB/KdpC/ATP ternary complex.</text>
</comment>
<keyword evidence="8 11" id="KW-1133">Transmembrane helix</keyword>
<comment type="caution">
    <text evidence="12">The sequence shown here is derived from an EMBL/GenBank/DDBJ whole genome shotgun (WGS) entry which is preliminary data.</text>
</comment>
<keyword evidence="9 11" id="KW-0406">Ion transport</keyword>
<dbReference type="GO" id="GO:0005524">
    <property type="term" value="F:ATP binding"/>
    <property type="evidence" value="ECO:0007669"/>
    <property type="project" value="UniProtKB-UniRule"/>
</dbReference>
<reference evidence="12" key="1">
    <citation type="journal article" date="2014" name="Int. J. Syst. Evol. Microbiol.">
        <title>Complete genome sequence of Corynebacterium casei LMG S-19264T (=DSM 44701T), isolated from a smear-ripened cheese.</title>
        <authorList>
            <consortium name="US DOE Joint Genome Institute (JGI-PGF)"/>
            <person name="Walter F."/>
            <person name="Albersmeier A."/>
            <person name="Kalinowski J."/>
            <person name="Ruckert C."/>
        </authorList>
    </citation>
    <scope>NUCLEOTIDE SEQUENCE</scope>
    <source>
        <strain evidence="12">KCTC 32182</strain>
    </source>
</reference>
<dbReference type="GO" id="GO:0008556">
    <property type="term" value="F:P-type potassium transmembrane transporter activity"/>
    <property type="evidence" value="ECO:0007669"/>
    <property type="project" value="InterPro"/>
</dbReference>
<dbReference type="InterPro" id="IPR003820">
    <property type="entry name" value="KdpC"/>
</dbReference>
<comment type="subunit">
    <text evidence="11">The system is composed of three essential subunits: KdpA, KdpB and KdpC.</text>
</comment>
<keyword evidence="3 11" id="KW-0633">Potassium transport</keyword>
<reference evidence="12" key="2">
    <citation type="submission" date="2020-09" db="EMBL/GenBank/DDBJ databases">
        <authorList>
            <person name="Sun Q."/>
            <person name="Kim S."/>
        </authorList>
    </citation>
    <scope>NUCLEOTIDE SEQUENCE</scope>
    <source>
        <strain evidence="12">KCTC 32182</strain>
    </source>
</reference>
<dbReference type="Pfam" id="PF02669">
    <property type="entry name" value="KdpC"/>
    <property type="match status" value="1"/>
</dbReference>
<keyword evidence="1 11" id="KW-0813">Transport</keyword>
<dbReference type="NCBIfam" id="NF001454">
    <property type="entry name" value="PRK00315.1"/>
    <property type="match status" value="1"/>
</dbReference>
<dbReference type="EMBL" id="BMYX01000003">
    <property type="protein sequence ID" value="GGY07707.1"/>
    <property type="molecule type" value="Genomic_DNA"/>
</dbReference>